<evidence type="ECO:0000256" key="1">
    <source>
        <dbReference type="SAM" id="SignalP"/>
    </source>
</evidence>
<evidence type="ECO:0008006" key="4">
    <source>
        <dbReference type="Google" id="ProtNLM"/>
    </source>
</evidence>
<dbReference type="AlphaFoldDB" id="A0A9X2F6N5"/>
<name>A0A9X2F6N5_9BACT</name>
<organism evidence="2 3">
    <name type="scientific">Aeoliella straminimaris</name>
    <dbReference type="NCBI Taxonomy" id="2954799"/>
    <lineage>
        <taxon>Bacteria</taxon>
        <taxon>Pseudomonadati</taxon>
        <taxon>Planctomycetota</taxon>
        <taxon>Planctomycetia</taxon>
        <taxon>Pirellulales</taxon>
        <taxon>Lacipirellulaceae</taxon>
        <taxon>Aeoliella</taxon>
    </lineage>
</organism>
<feature type="signal peptide" evidence="1">
    <location>
        <begin position="1"/>
        <end position="23"/>
    </location>
</feature>
<protein>
    <recommendedName>
        <fullName evidence="4">Outer membrane lipoprotein-sorting protein</fullName>
    </recommendedName>
</protein>
<evidence type="ECO:0000313" key="3">
    <source>
        <dbReference type="Proteomes" id="UP001155241"/>
    </source>
</evidence>
<feature type="chain" id="PRO_5040766814" description="Outer membrane lipoprotein-sorting protein" evidence="1">
    <location>
        <begin position="24"/>
        <end position="329"/>
    </location>
</feature>
<sequence>MNARKLCLLLAAWACVALPTSVAQQTDIDTLREEIRTAWAKRREGIKTLRVEATIERFVPGTKDQDVNGNPFGQVTSSKYLNTHLELAYSRAGEKRWVRLHTDENLVQAKPLILKPYTLIQGFDGEETRMLLDGGLTPIPSCQVEQSETPDSFLTDGTTLLPLLVWSELDEKLERGGWQPDRMTPESPAEVVDRTKLVRFSVPRNNGWTSTLELDPKHGWAPVRWKSQLNGQPRFSLKLQYDTSDPADPKIIGWKSERYFGEGKLESSEVAQVTKLEINKPVADKEFEVAFPAGVQVMTINEKGRKHIVLPRKDKPIPADEWQFGKSED</sequence>
<proteinExistence type="predicted"/>
<reference evidence="2" key="1">
    <citation type="submission" date="2022-06" db="EMBL/GenBank/DDBJ databases">
        <title>Aeoliella straminimaris, a novel planctomycete from sediments.</title>
        <authorList>
            <person name="Vitorino I.R."/>
            <person name="Lage O.M."/>
        </authorList>
    </citation>
    <scope>NUCLEOTIDE SEQUENCE</scope>
    <source>
        <strain evidence="2">ICT_H6.2</strain>
    </source>
</reference>
<accession>A0A9X2F6N5</accession>
<dbReference type="RefSeq" id="WP_252850691.1">
    <property type="nucleotide sequence ID" value="NZ_JAMXLR010000006.1"/>
</dbReference>
<dbReference type="EMBL" id="JAMXLR010000006">
    <property type="protein sequence ID" value="MCO6042593.1"/>
    <property type="molecule type" value="Genomic_DNA"/>
</dbReference>
<gene>
    <name evidence="2" type="ORF">NG895_01610</name>
</gene>
<keyword evidence="3" id="KW-1185">Reference proteome</keyword>
<keyword evidence="1" id="KW-0732">Signal</keyword>
<comment type="caution">
    <text evidence="2">The sequence shown here is derived from an EMBL/GenBank/DDBJ whole genome shotgun (WGS) entry which is preliminary data.</text>
</comment>
<dbReference type="Proteomes" id="UP001155241">
    <property type="component" value="Unassembled WGS sequence"/>
</dbReference>
<evidence type="ECO:0000313" key="2">
    <source>
        <dbReference type="EMBL" id="MCO6042593.1"/>
    </source>
</evidence>